<reference evidence="1 2" key="1">
    <citation type="journal article" date="2024" name="J Genomics">
        <title>Draft genome sequencing and assembly of Favolaschia claudopus CIRM-BRFM 2984 isolated from oak limbs.</title>
        <authorList>
            <person name="Navarro D."/>
            <person name="Drula E."/>
            <person name="Chaduli D."/>
            <person name="Cazenave R."/>
            <person name="Ahrendt S."/>
            <person name="Wang J."/>
            <person name="Lipzen A."/>
            <person name="Daum C."/>
            <person name="Barry K."/>
            <person name="Grigoriev I.V."/>
            <person name="Favel A."/>
            <person name="Rosso M.N."/>
            <person name="Martin F."/>
        </authorList>
    </citation>
    <scope>NUCLEOTIDE SEQUENCE [LARGE SCALE GENOMIC DNA]</scope>
    <source>
        <strain evidence="1 2">CIRM-BRFM 2984</strain>
    </source>
</reference>
<dbReference type="AlphaFoldDB" id="A0AAW0BR13"/>
<feature type="non-terminal residue" evidence="1">
    <location>
        <position position="1"/>
    </location>
</feature>
<name>A0AAW0BR13_9AGAR</name>
<proteinExistence type="predicted"/>
<evidence type="ECO:0000313" key="2">
    <source>
        <dbReference type="Proteomes" id="UP001362999"/>
    </source>
</evidence>
<protein>
    <submittedName>
        <fullName evidence="1">Uncharacterized protein</fullName>
    </submittedName>
</protein>
<dbReference type="EMBL" id="JAWWNJ010000027">
    <property type="protein sequence ID" value="KAK7029133.1"/>
    <property type="molecule type" value="Genomic_DNA"/>
</dbReference>
<comment type="caution">
    <text evidence="1">The sequence shown here is derived from an EMBL/GenBank/DDBJ whole genome shotgun (WGS) entry which is preliminary data.</text>
</comment>
<evidence type="ECO:0000313" key="1">
    <source>
        <dbReference type="EMBL" id="KAK7029133.1"/>
    </source>
</evidence>
<keyword evidence="2" id="KW-1185">Reference proteome</keyword>
<dbReference type="Proteomes" id="UP001362999">
    <property type="component" value="Unassembled WGS sequence"/>
</dbReference>
<sequence length="58" mass="6466">TPCRNVPIVCKLCHPYQPPPDTSQRAQWRYNMPEHLSAACPEYASPLNPGGTPLPHEV</sequence>
<gene>
    <name evidence="1" type="ORF">R3P38DRAFT_3516101</name>
</gene>
<accession>A0AAW0BR13</accession>
<organism evidence="1 2">
    <name type="scientific">Favolaschia claudopus</name>
    <dbReference type="NCBI Taxonomy" id="2862362"/>
    <lineage>
        <taxon>Eukaryota</taxon>
        <taxon>Fungi</taxon>
        <taxon>Dikarya</taxon>
        <taxon>Basidiomycota</taxon>
        <taxon>Agaricomycotina</taxon>
        <taxon>Agaricomycetes</taxon>
        <taxon>Agaricomycetidae</taxon>
        <taxon>Agaricales</taxon>
        <taxon>Marasmiineae</taxon>
        <taxon>Mycenaceae</taxon>
        <taxon>Favolaschia</taxon>
    </lineage>
</organism>